<sequence length="815" mass="90292">MEKHMEKVHKIGYDMEKGYKIGYDMELGMEKVMEMGFEMEFYGLLSEKQRKLAYELLIQYGNNINFSNFNSSVTVLAPTTTTVVTGPTNSTVVPGTSMEDSTVPNTVTEENTSTTTKDIIKDNIEMTNDTLSNTSTSTDIITDITDNYTTDNYTTDTDMNNTIDINNTIDMNNTVDNLNDEMKIYNYITQQVFLYDPQLYKSSVTVLGHTDSNNDSTVVPDTNSTEVTTATESTTNSTNNTTKVSTNTSNNTIKDPTGPSTVTEGKGANSMVMECTSTNGTGGNGADEESRFGGTVGPSTVTDTVTEYIQMDSVGFGMGMACLQVTFGCINISEARYLHDQLIPLAPIFLSLSSATVGFRGELSNIDNRWPVLVQAMDDLDEHTRPYIIKGRYNTTSLYIQNSQFLIQNYLYLNDIQVASDSISYINLIKSGVDPILSRYISHELIYDPLIVYKEDFDSIDCNNTDMHYQVFHTTNWNTVRFNHPSVTVSPVTVLAPTASNGPEDSTVVPGTSNSTNNSTEGTSTKGANNTLTTSNTNSTKDISSTTGTAGASTVTKGKGANSTAMECTPGKGANSTAMECTPGKGANSMGTECTTGKGANSMPTECTNGTSSNSEDTVEITKTPSGGLVVCREPHTVMEKILPWRIEFRPMDIQMTDEENIMFISVLSYLVKVILKLKLNLYMPISLVDFNIQLASNIKSCYQQSFYFPKHINTFNQEIEMGKYNLYEILYGKIGLFCMVLEYLEEEYINELISNEFYNEMKLYLQHFKLLTLGKLPTNATKQRQFIISHPSYQHDGIIHHDILYDLINQFTCQ</sequence>
<evidence type="ECO:0000256" key="3">
    <source>
        <dbReference type="ARBA" id="ARBA00012220"/>
    </source>
</evidence>
<dbReference type="Gene3D" id="1.10.8.960">
    <property type="match status" value="1"/>
</dbReference>
<dbReference type="EMBL" id="UIVT01000003">
    <property type="protein sequence ID" value="SVP93254.1"/>
    <property type="molecule type" value="Genomic_DNA"/>
</dbReference>
<dbReference type="GO" id="GO:0004357">
    <property type="term" value="F:glutamate-cysteine ligase activity"/>
    <property type="evidence" value="ECO:0007669"/>
    <property type="project" value="UniProtKB-UniRule"/>
</dbReference>
<reference evidence="12" key="1">
    <citation type="submission" date="2018-07" db="EMBL/GenBank/DDBJ databases">
        <authorList>
            <person name="Quirk P.G."/>
            <person name="Krulwich T.A."/>
        </authorList>
    </citation>
    <scope>NUCLEOTIDE SEQUENCE</scope>
    <source>
        <strain evidence="12">Anand</strain>
    </source>
</reference>
<dbReference type="PANTHER" id="PTHR11164">
    <property type="entry name" value="GLUTAMATE CYSTEINE LIGASE"/>
    <property type="match status" value="1"/>
</dbReference>
<accession>A0A3B0MY59</accession>
<evidence type="ECO:0000256" key="4">
    <source>
        <dbReference type="ARBA" id="ARBA00022598"/>
    </source>
</evidence>
<dbReference type="EMBL" id="UIVS01000003">
    <property type="protein sequence ID" value="SVP92450.1"/>
    <property type="molecule type" value="Genomic_DNA"/>
</dbReference>
<dbReference type="Pfam" id="PF03074">
    <property type="entry name" value="GCS"/>
    <property type="match status" value="2"/>
</dbReference>
<name>A0A3B0MY59_THEAN</name>
<evidence type="ECO:0000256" key="9">
    <source>
        <dbReference type="ARBA" id="ARBA00032122"/>
    </source>
</evidence>
<feature type="region of interest" description="Disordered" evidence="11">
    <location>
        <begin position="496"/>
        <end position="565"/>
    </location>
</feature>
<dbReference type="Gene3D" id="3.30.590.50">
    <property type="match status" value="2"/>
</dbReference>
<dbReference type="InterPro" id="IPR014746">
    <property type="entry name" value="Gln_synth/guanido_kin_cat_dom"/>
</dbReference>
<evidence type="ECO:0000256" key="5">
    <source>
        <dbReference type="ARBA" id="ARBA00022684"/>
    </source>
</evidence>
<evidence type="ECO:0000256" key="6">
    <source>
        <dbReference type="ARBA" id="ARBA00022741"/>
    </source>
</evidence>
<evidence type="ECO:0000256" key="8">
    <source>
        <dbReference type="ARBA" id="ARBA00030585"/>
    </source>
</evidence>
<evidence type="ECO:0000256" key="10">
    <source>
        <dbReference type="RuleBase" id="RU367135"/>
    </source>
</evidence>
<gene>
    <name evidence="13" type="ORF">TAT_000224200</name>
    <name evidence="12" type="ORF">TAV_000224300</name>
</gene>
<evidence type="ECO:0000313" key="13">
    <source>
        <dbReference type="EMBL" id="SVP93254.1"/>
    </source>
</evidence>
<keyword evidence="5 10" id="KW-0317">Glutathione biosynthesis</keyword>
<feature type="compositionally biased region" description="Low complexity" evidence="11">
    <location>
        <begin position="506"/>
        <end position="561"/>
    </location>
</feature>
<dbReference type="EC" id="6.3.2.2" evidence="3 10"/>
<evidence type="ECO:0000256" key="11">
    <source>
        <dbReference type="SAM" id="MobiDB-lite"/>
    </source>
</evidence>
<dbReference type="GO" id="GO:0005524">
    <property type="term" value="F:ATP binding"/>
    <property type="evidence" value="ECO:0007669"/>
    <property type="project" value="UniProtKB-UniRule"/>
</dbReference>
<keyword evidence="6 10" id="KW-0547">Nucleotide-binding</keyword>
<evidence type="ECO:0000256" key="7">
    <source>
        <dbReference type="ARBA" id="ARBA00022840"/>
    </source>
</evidence>
<comment type="similarity">
    <text evidence="2 10">Belongs to the glutamate--cysteine ligase type 3 family.</text>
</comment>
<proteinExistence type="inferred from homology"/>
<dbReference type="InterPro" id="IPR004308">
    <property type="entry name" value="GCS"/>
</dbReference>
<dbReference type="SUPFAM" id="SSF55931">
    <property type="entry name" value="Glutamine synthetase/guanido kinase"/>
    <property type="match status" value="2"/>
</dbReference>
<feature type="region of interest" description="Disordered" evidence="11">
    <location>
        <begin position="215"/>
        <end position="266"/>
    </location>
</feature>
<comment type="catalytic activity">
    <reaction evidence="10">
        <text>L-cysteine + L-glutamate + ATP = gamma-L-glutamyl-L-cysteine + ADP + phosphate + H(+)</text>
        <dbReference type="Rhea" id="RHEA:13285"/>
        <dbReference type="ChEBI" id="CHEBI:15378"/>
        <dbReference type="ChEBI" id="CHEBI:29985"/>
        <dbReference type="ChEBI" id="CHEBI:30616"/>
        <dbReference type="ChEBI" id="CHEBI:35235"/>
        <dbReference type="ChEBI" id="CHEBI:43474"/>
        <dbReference type="ChEBI" id="CHEBI:58173"/>
        <dbReference type="ChEBI" id="CHEBI:456216"/>
        <dbReference type="EC" id="6.3.2.2"/>
    </reaction>
</comment>
<feature type="compositionally biased region" description="Low complexity" evidence="11">
    <location>
        <begin position="222"/>
        <end position="252"/>
    </location>
</feature>
<dbReference type="UniPathway" id="UPA00142">
    <property type="reaction ID" value="UER00209"/>
</dbReference>
<keyword evidence="4 10" id="KW-0436">Ligase</keyword>
<protein>
    <recommendedName>
        <fullName evidence="3 10">Glutamate--cysteine ligase</fullName>
        <ecNumber evidence="3 10">6.3.2.2</ecNumber>
    </recommendedName>
    <alternativeName>
        <fullName evidence="9 10">Gamma-ECS</fullName>
    </alternativeName>
    <alternativeName>
        <fullName evidence="8 10">Gamma-glutamylcysteine synthetase</fullName>
    </alternativeName>
</protein>
<keyword evidence="7 10" id="KW-0067">ATP-binding</keyword>
<evidence type="ECO:0000313" key="12">
    <source>
        <dbReference type="EMBL" id="SVP92450.1"/>
    </source>
</evidence>
<dbReference type="VEuPathDB" id="PiroplasmaDB:TA03765"/>
<comment type="pathway">
    <text evidence="1 10">Sulfur metabolism; glutathione biosynthesis; glutathione from L-cysteine and L-glutamate: step 1/2.</text>
</comment>
<organism evidence="12">
    <name type="scientific">Theileria annulata</name>
    <dbReference type="NCBI Taxonomy" id="5874"/>
    <lineage>
        <taxon>Eukaryota</taxon>
        <taxon>Sar</taxon>
        <taxon>Alveolata</taxon>
        <taxon>Apicomplexa</taxon>
        <taxon>Aconoidasida</taxon>
        <taxon>Piroplasmida</taxon>
        <taxon>Theileriidae</taxon>
        <taxon>Theileria</taxon>
    </lineage>
</organism>
<dbReference type="GO" id="GO:0006750">
    <property type="term" value="P:glutathione biosynthetic process"/>
    <property type="evidence" value="ECO:0007669"/>
    <property type="project" value="UniProtKB-UniRule"/>
</dbReference>
<evidence type="ECO:0000256" key="2">
    <source>
        <dbReference type="ARBA" id="ARBA00008100"/>
    </source>
</evidence>
<dbReference type="PANTHER" id="PTHR11164:SF0">
    <property type="entry name" value="GLUTAMATE--CYSTEINE LIGASE CATALYTIC SUBUNIT"/>
    <property type="match status" value="1"/>
</dbReference>
<dbReference type="AlphaFoldDB" id="A0A3B0MY59"/>
<evidence type="ECO:0000256" key="1">
    <source>
        <dbReference type="ARBA" id="ARBA00005006"/>
    </source>
</evidence>